<sequence>CYTRELCEQPASFAMTFCILPSLTQTLASCISKTPSTAERKEFIFDFIKTFIEADIPLEKTSKLPAILQKYCKQGGSVTMGILDKSCAIPGRKY</sequence>
<dbReference type="Proteomes" id="UP000694700">
    <property type="component" value="Unplaced"/>
</dbReference>
<reference evidence="1" key="1">
    <citation type="submission" date="2025-08" db="UniProtKB">
        <authorList>
            <consortium name="Ensembl"/>
        </authorList>
    </citation>
    <scope>IDENTIFICATION</scope>
</reference>
<organism evidence="1 2">
    <name type="scientific">Cyprinus carpio</name>
    <name type="common">Common carp</name>
    <dbReference type="NCBI Taxonomy" id="7962"/>
    <lineage>
        <taxon>Eukaryota</taxon>
        <taxon>Metazoa</taxon>
        <taxon>Chordata</taxon>
        <taxon>Craniata</taxon>
        <taxon>Vertebrata</taxon>
        <taxon>Euteleostomi</taxon>
        <taxon>Actinopterygii</taxon>
        <taxon>Neopterygii</taxon>
        <taxon>Teleostei</taxon>
        <taxon>Ostariophysi</taxon>
        <taxon>Cypriniformes</taxon>
        <taxon>Cyprinidae</taxon>
        <taxon>Cyprininae</taxon>
        <taxon>Cyprinus</taxon>
    </lineage>
</organism>
<accession>A0A8C2AZV4</accession>
<evidence type="ECO:0000313" key="1">
    <source>
        <dbReference type="Ensembl" id="ENSCCRP00015111293.1"/>
    </source>
</evidence>
<dbReference type="AlphaFoldDB" id="A0A8C2AZV4"/>
<dbReference type="Ensembl" id="ENSCCRT00015114800.1">
    <property type="protein sequence ID" value="ENSCCRP00015111293.1"/>
    <property type="gene ID" value="ENSCCRG00015044107.1"/>
</dbReference>
<evidence type="ECO:0000313" key="2">
    <source>
        <dbReference type="Proteomes" id="UP000694700"/>
    </source>
</evidence>
<protein>
    <submittedName>
        <fullName evidence="1">Uncharacterized protein</fullName>
    </submittedName>
</protein>
<name>A0A8C2AZV4_CYPCA</name>
<proteinExistence type="predicted"/>